<dbReference type="RefSeq" id="WP_187762431.1">
    <property type="nucleotide sequence ID" value="NZ_CP061038.1"/>
</dbReference>
<dbReference type="EMBL" id="CP061038">
    <property type="protein sequence ID" value="QNQ10127.1"/>
    <property type="molecule type" value="Genomic_DNA"/>
</dbReference>
<name>A0A7H0LKC4_9SPHN</name>
<evidence type="ECO:0000313" key="1">
    <source>
        <dbReference type="EMBL" id="QNQ10127.1"/>
    </source>
</evidence>
<sequence>MNMAIGQPRPNHIAELTVGTRLPLDQINDAHLSVILETISLAWSDLLAGGAPALLSGNEAEVNALLEPRLNHLCQTQPLWKDLIHSVHRGRESMSYNGAKIEGRPDLSLVFTAGNRNFPLSVECKIIDYPNAKRVGLYCTNGIARFVAGEYAWAHRTAIMLAYVRDGSSVTTRLVPHLAKCATASPDAMQTISQPAPRLDIHPTVQHSSHQRNFSYLSKAGDTPPGPINLFHLWL</sequence>
<keyword evidence="2" id="KW-1185">Reference proteome</keyword>
<evidence type="ECO:0008006" key="3">
    <source>
        <dbReference type="Google" id="ProtNLM"/>
    </source>
</evidence>
<proteinExistence type="predicted"/>
<gene>
    <name evidence="1" type="ORF">H3Z74_02435</name>
</gene>
<dbReference type="AlphaFoldDB" id="A0A7H0LKC4"/>
<dbReference type="KEGG" id="spap:H3Z74_02435"/>
<organism evidence="1 2">
    <name type="scientific">Sphingomonas alpina</name>
    <dbReference type="NCBI Taxonomy" id="653931"/>
    <lineage>
        <taxon>Bacteria</taxon>
        <taxon>Pseudomonadati</taxon>
        <taxon>Pseudomonadota</taxon>
        <taxon>Alphaproteobacteria</taxon>
        <taxon>Sphingomonadales</taxon>
        <taxon>Sphingomonadaceae</taxon>
        <taxon>Sphingomonas</taxon>
    </lineage>
</organism>
<reference evidence="1 2" key="1">
    <citation type="submission" date="2020-09" db="EMBL/GenBank/DDBJ databases">
        <title>Sphingomonas sp., a new species isolated from pork steak.</title>
        <authorList>
            <person name="Heidler von Heilborn D."/>
        </authorList>
    </citation>
    <scope>NUCLEOTIDE SEQUENCE [LARGE SCALE GENOMIC DNA]</scope>
    <source>
        <strain evidence="2">S8-3T</strain>
    </source>
</reference>
<evidence type="ECO:0000313" key="2">
    <source>
        <dbReference type="Proteomes" id="UP000516148"/>
    </source>
</evidence>
<dbReference type="Proteomes" id="UP000516148">
    <property type="component" value="Chromosome"/>
</dbReference>
<protein>
    <recommendedName>
        <fullName evidence="3">Restriction endonuclease</fullName>
    </recommendedName>
</protein>
<accession>A0A7H0LKC4</accession>